<evidence type="ECO:0000313" key="1">
    <source>
        <dbReference type="EMBL" id="KUO16000.1"/>
    </source>
</evidence>
<protein>
    <submittedName>
        <fullName evidence="1">Uncharacterized protein</fullName>
    </submittedName>
</protein>
<dbReference type="Gene3D" id="1.10.132.50">
    <property type="entry name" value="ATP synthase (C/AC39) subunit, domain 3"/>
    <property type="match status" value="1"/>
</dbReference>
<comment type="caution">
    <text evidence="1">The sequence shown here is derived from an EMBL/GenBank/DDBJ whole genome shotgun (WGS) entry which is preliminary data.</text>
</comment>
<dbReference type="InterPro" id="IPR044911">
    <property type="entry name" value="V-type_ATPase_csu/dsu_dom_3"/>
</dbReference>
<keyword evidence="2" id="KW-1185">Reference proteome</keyword>
<evidence type="ECO:0000313" key="2">
    <source>
        <dbReference type="Proteomes" id="UP000053260"/>
    </source>
</evidence>
<dbReference type="InterPro" id="IPR036079">
    <property type="entry name" value="ATPase_csu/dsu_sf"/>
</dbReference>
<organism evidence="1 2">
    <name type="scientific">Streptomyces dysideae</name>
    <dbReference type="NCBI Taxonomy" id="909626"/>
    <lineage>
        <taxon>Bacteria</taxon>
        <taxon>Bacillati</taxon>
        <taxon>Actinomycetota</taxon>
        <taxon>Actinomycetes</taxon>
        <taxon>Kitasatosporales</taxon>
        <taxon>Streptomycetaceae</taxon>
        <taxon>Streptomyces</taxon>
    </lineage>
</organism>
<dbReference type="GO" id="GO:0046961">
    <property type="term" value="F:proton-transporting ATPase activity, rotational mechanism"/>
    <property type="evidence" value="ECO:0007669"/>
    <property type="project" value="InterPro"/>
</dbReference>
<dbReference type="EMBL" id="LMXB01000097">
    <property type="protein sequence ID" value="KUO16000.1"/>
    <property type="molecule type" value="Genomic_DNA"/>
</dbReference>
<sequence length="310" mass="33019">MSAGWVAGTTRARAMRSRCLGMTGLREVASAPTLDDALRYLGGTAYRRDLDPEASLAEAQRTVGATLLWHLRVLAGWQPRGGAAMVRALAAGFEISNAEDHLRALSGAAPTVTYRPYRLGTLATVWPRLSRTGSPSELRAELAASVWGDPGADSPAAVATGMRVSAAVRTAAAVPEAARWAAGRLALLFAREAFLVGRRLTEPSARRAARLLGQDAVRAGSYSDFRQHLPATARWALEGLDDAAELWRAEARWWDRLDRDGSELLRTSLRGAGPVVGAVAVLSTDSWRVRGALELAVRGGGSPETFDAPA</sequence>
<dbReference type="Proteomes" id="UP000053260">
    <property type="component" value="Unassembled WGS sequence"/>
</dbReference>
<name>A0A101USD8_9ACTN</name>
<reference evidence="1 2" key="1">
    <citation type="submission" date="2015-10" db="EMBL/GenBank/DDBJ databases">
        <title>Draft genome sequence of Streptomyces sp. RV15, isolated from a marine sponge.</title>
        <authorList>
            <person name="Ruckert C."/>
            <person name="Abdelmohsen U.R."/>
            <person name="Winkler A."/>
            <person name="Hentschel U."/>
            <person name="Kalinowski J."/>
            <person name="Kampfer P."/>
            <person name="Glaeser S."/>
        </authorList>
    </citation>
    <scope>NUCLEOTIDE SEQUENCE [LARGE SCALE GENOMIC DNA]</scope>
    <source>
        <strain evidence="1 2">RV15</strain>
    </source>
</reference>
<dbReference type="OrthoDB" id="4930678at2"/>
<dbReference type="STRING" id="909626.AQJ91_38375"/>
<proteinExistence type="predicted"/>
<dbReference type="AlphaFoldDB" id="A0A101USD8"/>
<gene>
    <name evidence="1" type="ORF">AQJ91_38375</name>
</gene>
<accession>A0A101USD8</accession>
<dbReference type="SUPFAM" id="SSF103486">
    <property type="entry name" value="V-type ATP synthase subunit C"/>
    <property type="match status" value="1"/>
</dbReference>